<keyword evidence="1" id="KW-0540">Nuclease</keyword>
<feature type="domain" description="Exonuclease" evidence="4">
    <location>
        <begin position="11"/>
        <end position="182"/>
    </location>
</feature>
<dbReference type="InterPro" id="IPR012337">
    <property type="entry name" value="RNaseH-like_sf"/>
</dbReference>
<evidence type="ECO:0000259" key="4">
    <source>
        <dbReference type="SMART" id="SM00479"/>
    </source>
</evidence>
<evidence type="ECO:0000256" key="2">
    <source>
        <dbReference type="ARBA" id="ARBA00022801"/>
    </source>
</evidence>
<evidence type="ECO:0000313" key="5">
    <source>
        <dbReference type="EMBL" id="HIQ78521.1"/>
    </source>
</evidence>
<dbReference type="InterPro" id="IPR013520">
    <property type="entry name" value="Ribonucl_H"/>
</dbReference>
<dbReference type="Gene3D" id="3.30.420.10">
    <property type="entry name" value="Ribonuclease H-like superfamily/Ribonuclease H"/>
    <property type="match status" value="1"/>
</dbReference>
<dbReference type="SUPFAM" id="SSF53098">
    <property type="entry name" value="Ribonuclease H-like"/>
    <property type="match status" value="1"/>
</dbReference>
<name>A0A9D0ZDZ1_9FIRM</name>
<keyword evidence="2" id="KW-0378">Hydrolase</keyword>
<reference evidence="5" key="2">
    <citation type="journal article" date="2021" name="PeerJ">
        <title>Extensive microbial diversity within the chicken gut microbiome revealed by metagenomics and culture.</title>
        <authorList>
            <person name="Gilroy R."/>
            <person name="Ravi A."/>
            <person name="Getino M."/>
            <person name="Pursley I."/>
            <person name="Horton D.L."/>
            <person name="Alikhan N.F."/>
            <person name="Baker D."/>
            <person name="Gharbi K."/>
            <person name="Hall N."/>
            <person name="Watson M."/>
            <person name="Adriaenssens E.M."/>
            <person name="Foster-Nyarko E."/>
            <person name="Jarju S."/>
            <person name="Secka A."/>
            <person name="Antonio M."/>
            <person name="Oren A."/>
            <person name="Chaudhuri R.R."/>
            <person name="La Ragione R."/>
            <person name="Hildebrand F."/>
            <person name="Pallen M.J."/>
        </authorList>
    </citation>
    <scope>NUCLEOTIDE SEQUENCE</scope>
    <source>
        <strain evidence="5">ChiBcolR7-354</strain>
    </source>
</reference>
<reference evidence="5" key="1">
    <citation type="submission" date="2020-10" db="EMBL/GenBank/DDBJ databases">
        <authorList>
            <person name="Gilroy R."/>
        </authorList>
    </citation>
    <scope>NUCLEOTIDE SEQUENCE</scope>
    <source>
        <strain evidence="5">ChiBcolR7-354</strain>
    </source>
</reference>
<organism evidence="5 6">
    <name type="scientific">Candidatus Scatomorpha intestinavium</name>
    <dbReference type="NCBI Taxonomy" id="2840922"/>
    <lineage>
        <taxon>Bacteria</taxon>
        <taxon>Bacillati</taxon>
        <taxon>Bacillota</taxon>
        <taxon>Clostridia</taxon>
        <taxon>Eubacteriales</taxon>
        <taxon>Candidatus Scatomorpha</taxon>
    </lineage>
</organism>
<accession>A0A9D0ZDZ1</accession>
<dbReference type="EMBL" id="DVGA01000046">
    <property type="protein sequence ID" value="HIQ78521.1"/>
    <property type="molecule type" value="Genomic_DNA"/>
</dbReference>
<evidence type="ECO:0000256" key="1">
    <source>
        <dbReference type="ARBA" id="ARBA00022722"/>
    </source>
</evidence>
<dbReference type="CDD" id="cd06127">
    <property type="entry name" value="DEDDh"/>
    <property type="match status" value="1"/>
</dbReference>
<proteinExistence type="predicted"/>
<dbReference type="SMART" id="SM00479">
    <property type="entry name" value="EXOIII"/>
    <property type="match status" value="1"/>
</dbReference>
<gene>
    <name evidence="5" type="ORF">IAB77_04615</name>
</gene>
<comment type="caution">
    <text evidence="5">The sequence shown here is derived from an EMBL/GenBank/DDBJ whole genome shotgun (WGS) entry which is preliminary data.</text>
</comment>
<dbReference type="InterPro" id="IPR036397">
    <property type="entry name" value="RNaseH_sf"/>
</dbReference>
<dbReference type="Proteomes" id="UP000824262">
    <property type="component" value="Unassembled WGS sequence"/>
</dbReference>
<dbReference type="PANTHER" id="PTHR30231:SF4">
    <property type="entry name" value="PROTEIN NEN2"/>
    <property type="match status" value="1"/>
</dbReference>
<keyword evidence="3 5" id="KW-0269">Exonuclease</keyword>
<protein>
    <submittedName>
        <fullName evidence="5">3'-5' exonuclease</fullName>
    </submittedName>
</protein>
<dbReference type="PANTHER" id="PTHR30231">
    <property type="entry name" value="DNA POLYMERASE III SUBUNIT EPSILON"/>
    <property type="match status" value="1"/>
</dbReference>
<dbReference type="AlphaFoldDB" id="A0A9D0ZDZ1"/>
<dbReference type="GO" id="GO:0003676">
    <property type="term" value="F:nucleic acid binding"/>
    <property type="evidence" value="ECO:0007669"/>
    <property type="project" value="InterPro"/>
</dbReference>
<sequence length="227" mass="25307">MSEWIWQNFERLVVIDTETTGIDPARERVIELAAIAYGRSGEEESFDLFVSLPEGRRVPPFIVRLTGITDELLAHEGVKSAEAAERLAGMLSGPGTLLAAYNAQFDLCFIYYLLKEAGMEGALRGLKFLDALTVYRDRRPYPHKLENAVEAYGLAGQNTHRAVDDAAAAAELLEAMSREKDDLMNYVNLFGYNPKFGVPKPRIGSITYRPQPFDSDTPLYEEGARVP</sequence>
<dbReference type="GO" id="GO:0008408">
    <property type="term" value="F:3'-5' exonuclease activity"/>
    <property type="evidence" value="ECO:0007669"/>
    <property type="project" value="TreeGrafter"/>
</dbReference>
<evidence type="ECO:0000313" key="6">
    <source>
        <dbReference type="Proteomes" id="UP000824262"/>
    </source>
</evidence>
<evidence type="ECO:0000256" key="3">
    <source>
        <dbReference type="ARBA" id="ARBA00022839"/>
    </source>
</evidence>
<dbReference type="Pfam" id="PF00929">
    <property type="entry name" value="RNase_T"/>
    <property type="match status" value="1"/>
</dbReference>